<accession>A0A2R8BHE1</accession>
<dbReference type="Gene3D" id="1.10.3730.20">
    <property type="match status" value="1"/>
</dbReference>
<evidence type="ECO:0000256" key="5">
    <source>
        <dbReference type="ARBA" id="ARBA00023136"/>
    </source>
</evidence>
<dbReference type="Proteomes" id="UP000244880">
    <property type="component" value="Unassembled WGS sequence"/>
</dbReference>
<feature type="transmembrane region" description="Helical" evidence="6">
    <location>
        <begin position="103"/>
        <end position="120"/>
    </location>
</feature>
<dbReference type="InterPro" id="IPR037185">
    <property type="entry name" value="EmrE-like"/>
</dbReference>
<dbReference type="OrthoDB" id="8478503at2"/>
<dbReference type="RefSeq" id="WP_108829379.1">
    <property type="nucleotide sequence ID" value="NZ_OMOR01000001.1"/>
</dbReference>
<dbReference type="AlphaFoldDB" id="A0A2R8BHE1"/>
<feature type="domain" description="EamA" evidence="7">
    <location>
        <begin position="158"/>
        <end position="286"/>
    </location>
</feature>
<dbReference type="Pfam" id="PF00892">
    <property type="entry name" value="EamA"/>
    <property type="match status" value="2"/>
</dbReference>
<gene>
    <name evidence="8" type="ORF">ASD8599_03180</name>
</gene>
<feature type="transmembrane region" description="Helical" evidence="6">
    <location>
        <begin position="127"/>
        <end position="145"/>
    </location>
</feature>
<evidence type="ECO:0000256" key="1">
    <source>
        <dbReference type="ARBA" id="ARBA00004141"/>
    </source>
</evidence>
<sequence length="299" mass="31820">MSDVKDRPMYGIGLRVLSGLLFAGMFISVKAISADVPLGELVFFRSFFALIPLVIFLWIRCEFPGGLATKRPLDHVLRASFGAIALFTSFAALARLNIAEASLLAQLSPILTALAAVVLLSERLTIWRVGGLALGFAGVVALVWPELSGGALERTRLIGIGLGLISAVLAALALIMVRSLNRTESPGAIAFYFVIASMIGGVISIPWGWIMPDVFMLVCLVLAGLFGGFAHIAMTLSFRYAEASRLAPFEYLTLLWPLLADVFLFRLPISTTFVLAAPLVLAGAAVAAGEGRRLGKLGA</sequence>
<feature type="transmembrane region" description="Helical" evidence="6">
    <location>
        <begin position="215"/>
        <end position="234"/>
    </location>
</feature>
<feature type="transmembrane region" description="Helical" evidence="6">
    <location>
        <begin position="157"/>
        <end position="177"/>
    </location>
</feature>
<proteinExistence type="inferred from homology"/>
<dbReference type="PANTHER" id="PTHR22911:SF6">
    <property type="entry name" value="SOLUTE CARRIER FAMILY 35 MEMBER G1"/>
    <property type="match status" value="1"/>
</dbReference>
<keyword evidence="5 6" id="KW-0472">Membrane</keyword>
<name>A0A2R8BHE1_9RHOB</name>
<feature type="transmembrane region" description="Helical" evidence="6">
    <location>
        <begin position="271"/>
        <end position="289"/>
    </location>
</feature>
<evidence type="ECO:0000259" key="7">
    <source>
        <dbReference type="Pfam" id="PF00892"/>
    </source>
</evidence>
<feature type="transmembrane region" description="Helical" evidence="6">
    <location>
        <begin position="79"/>
        <end position="97"/>
    </location>
</feature>
<keyword evidence="3 6" id="KW-0812">Transmembrane</keyword>
<evidence type="ECO:0000256" key="3">
    <source>
        <dbReference type="ARBA" id="ARBA00022692"/>
    </source>
</evidence>
<comment type="similarity">
    <text evidence="2">Belongs to the drug/metabolite transporter (DMT) superfamily. 10 TMS drug/metabolite exporter (DME) (TC 2.A.7.3) family.</text>
</comment>
<dbReference type="PANTHER" id="PTHR22911">
    <property type="entry name" value="ACYL-MALONYL CONDENSING ENZYME-RELATED"/>
    <property type="match status" value="1"/>
</dbReference>
<protein>
    <recommendedName>
        <fullName evidence="7">EamA domain-containing protein</fullName>
    </recommendedName>
</protein>
<evidence type="ECO:0000256" key="4">
    <source>
        <dbReference type="ARBA" id="ARBA00022989"/>
    </source>
</evidence>
<dbReference type="InterPro" id="IPR000620">
    <property type="entry name" value="EamA_dom"/>
</dbReference>
<keyword evidence="4 6" id="KW-1133">Transmembrane helix</keyword>
<dbReference type="GO" id="GO:0016020">
    <property type="term" value="C:membrane"/>
    <property type="evidence" value="ECO:0007669"/>
    <property type="project" value="UniProtKB-SubCell"/>
</dbReference>
<evidence type="ECO:0000313" key="8">
    <source>
        <dbReference type="EMBL" id="SPH22437.1"/>
    </source>
</evidence>
<keyword evidence="9" id="KW-1185">Reference proteome</keyword>
<dbReference type="SUPFAM" id="SSF103481">
    <property type="entry name" value="Multidrug resistance efflux transporter EmrE"/>
    <property type="match status" value="2"/>
</dbReference>
<reference evidence="8 9" key="1">
    <citation type="submission" date="2018-03" db="EMBL/GenBank/DDBJ databases">
        <authorList>
            <person name="Keele B.F."/>
        </authorList>
    </citation>
    <scope>NUCLEOTIDE SEQUENCE [LARGE SCALE GENOMIC DNA]</scope>
    <source>
        <strain evidence="8 9">CECT 8599</strain>
    </source>
</reference>
<comment type="subcellular location">
    <subcellularLocation>
        <location evidence="1">Membrane</location>
        <topology evidence="1">Multi-pass membrane protein</topology>
    </subcellularLocation>
</comment>
<dbReference type="EMBL" id="OMOR01000001">
    <property type="protein sequence ID" value="SPH22437.1"/>
    <property type="molecule type" value="Genomic_DNA"/>
</dbReference>
<evidence type="ECO:0000256" key="2">
    <source>
        <dbReference type="ARBA" id="ARBA00009853"/>
    </source>
</evidence>
<organism evidence="8 9">
    <name type="scientific">Ascidiaceihabitans donghaensis</name>
    <dbReference type="NCBI Taxonomy" id="1510460"/>
    <lineage>
        <taxon>Bacteria</taxon>
        <taxon>Pseudomonadati</taxon>
        <taxon>Pseudomonadota</taxon>
        <taxon>Alphaproteobacteria</taxon>
        <taxon>Rhodobacterales</taxon>
        <taxon>Paracoccaceae</taxon>
        <taxon>Ascidiaceihabitans</taxon>
    </lineage>
</organism>
<feature type="transmembrane region" description="Helical" evidence="6">
    <location>
        <begin position="189"/>
        <end position="209"/>
    </location>
</feature>
<feature type="transmembrane region" description="Helical" evidence="6">
    <location>
        <begin position="41"/>
        <end position="59"/>
    </location>
</feature>
<evidence type="ECO:0000313" key="9">
    <source>
        <dbReference type="Proteomes" id="UP000244880"/>
    </source>
</evidence>
<feature type="domain" description="EamA" evidence="7">
    <location>
        <begin position="10"/>
        <end position="143"/>
    </location>
</feature>
<feature type="transmembrane region" description="Helical" evidence="6">
    <location>
        <begin position="12"/>
        <end position="29"/>
    </location>
</feature>
<evidence type="ECO:0000256" key="6">
    <source>
        <dbReference type="SAM" id="Phobius"/>
    </source>
</evidence>